<proteinExistence type="predicted"/>
<dbReference type="SMART" id="SM00220">
    <property type="entry name" value="S_TKc"/>
    <property type="match status" value="1"/>
</dbReference>
<dbReference type="STRING" id="436017.A4S6U9"/>
<dbReference type="KEGG" id="olu:OSTLU_27248"/>
<dbReference type="PROSITE" id="PS00107">
    <property type="entry name" value="PROTEIN_KINASE_ATP"/>
    <property type="match status" value="1"/>
</dbReference>
<feature type="domain" description="Cyclic nucleotide-binding" evidence="10">
    <location>
        <begin position="147"/>
        <end position="250"/>
    </location>
</feature>
<feature type="domain" description="Cyclic nucleotide-binding" evidence="10">
    <location>
        <begin position="25"/>
        <end position="144"/>
    </location>
</feature>
<dbReference type="InterPro" id="IPR011009">
    <property type="entry name" value="Kinase-like_dom_sf"/>
</dbReference>
<dbReference type="GeneID" id="5004928"/>
<dbReference type="Gramene" id="ABP01248">
    <property type="protein sequence ID" value="ABP01248"/>
    <property type="gene ID" value="OSTLU_29662"/>
</dbReference>
<reference evidence="11 13" key="1">
    <citation type="journal article" date="2007" name="Proc. Natl. Acad. Sci. U.S.A.">
        <title>The tiny eukaryote Ostreococcus provides genomic insights into the paradox of plankton speciation.</title>
        <authorList>
            <person name="Palenik B."/>
            <person name="Grimwood J."/>
            <person name="Aerts A."/>
            <person name="Rouze P."/>
            <person name="Salamov A."/>
            <person name="Putnam N."/>
            <person name="Dupont C."/>
            <person name="Jorgensen R."/>
            <person name="Derelle E."/>
            <person name="Rombauts S."/>
            <person name="Zhou K."/>
            <person name="Otillar R."/>
            <person name="Merchant S.S."/>
            <person name="Podell S."/>
            <person name="Gaasterland T."/>
            <person name="Napoli C."/>
            <person name="Gendler K."/>
            <person name="Manuell A."/>
            <person name="Tai V."/>
            <person name="Vallon O."/>
            <person name="Piganeau G."/>
            <person name="Jancek S."/>
            <person name="Heijde M."/>
            <person name="Jabbari K."/>
            <person name="Bowler C."/>
            <person name="Lohr M."/>
            <person name="Robbens S."/>
            <person name="Werner G."/>
            <person name="Dubchak I."/>
            <person name="Pazour G.J."/>
            <person name="Ren Q."/>
            <person name="Paulsen I."/>
            <person name="Delwiche C."/>
            <person name="Schmutz J."/>
            <person name="Rokhsar D."/>
            <person name="Van de Peer Y."/>
            <person name="Moreau H."/>
            <person name="Grigoriev I.V."/>
        </authorList>
    </citation>
    <scope>NUCLEOTIDE SEQUENCE [LARGE SCALE GENOMIC DNA]</scope>
    <source>
        <strain evidence="11 13">CCE9901</strain>
    </source>
</reference>
<dbReference type="PANTHER" id="PTHR24353:SF139">
    <property type="match status" value="1"/>
</dbReference>
<sequence>MLAKRRRATKSELEPLCEALSQTFTFSELDANVRRRVASEMFFINVPEGTILMEEDEPGDALYLIAGGEFDVLQNRLGADISVLTRTKGDIIGELALLYSVPRSATVRAKTRSQVWVCTQQVFKREVKHSVEATTLAKNLFLEQVPVLSALPIDTRKSFADALETVSFDPYTDVITEGEACDGKFYLVNSGRAQVSKLDPDTGEPRTVNHLFRHDFFGASEIIRGDEPREYTVRCVETPLVCYVVNRDVFLEKLSSVREDLLREKSREVIRNRMRQLKGEKSWRSARIRLLGSARVGGKKVNISMYGSVNPRSFATDVNRELGSIDLVEKEMLGGGTGGHVYRVIQEGMNVSSPRAFALKRVRKRAVMESPSHIFCEKEVTSEISHFSLMCQHASFQDRNHLYMLFDIMDGCDLMDMLASAVQVKLIPTQIDGEIRHVPTQIGISEDTARYYTAMVILAFEYLHGNQIIYRDLKPENVLLALNGKCKLGDFGYAKKLDVGERAFTFCGTPGYVAPEIVLSTGYGYAVDWWALGVLTYVTITGQQPFTISKDPSQKDDPLKVMRRIVDMSYEVQYPTYATDEACNFISQLLQRNSAKRLGNMQGGVSQIKRHPWFAKFDWALLESGEYTPKPLTLSRQFLEIQRERLIEIERESLLATEMDSARGPTDASMNRANEIFKDF</sequence>
<dbReference type="PRINTS" id="PR00103">
    <property type="entry name" value="CAMPKINASE"/>
</dbReference>
<dbReference type="OMA" id="ESCLADC"/>
<dbReference type="AlphaFoldDB" id="A4S6U9"/>
<keyword evidence="4 8" id="KW-0547">Nucleotide-binding</keyword>
<dbReference type="InterPro" id="IPR035014">
    <property type="entry name" value="STKc_cGK"/>
</dbReference>
<dbReference type="HOGENOM" id="CLU_000288_73_2_1"/>
<dbReference type="PROSITE" id="PS00108">
    <property type="entry name" value="PROTEIN_KINASE_ST"/>
    <property type="match status" value="1"/>
</dbReference>
<dbReference type="EMBL" id="CP000593">
    <property type="protein sequence ID" value="ABO99299.1"/>
    <property type="molecule type" value="Genomic_DNA"/>
</dbReference>
<dbReference type="SUPFAM" id="SSF56112">
    <property type="entry name" value="Protein kinase-like (PK-like)"/>
    <property type="match status" value="1"/>
</dbReference>
<dbReference type="KEGG" id="olu:OSTLU_29662"/>
<dbReference type="Pfam" id="PF00027">
    <property type="entry name" value="cNMP_binding"/>
    <property type="match status" value="2"/>
</dbReference>
<evidence type="ECO:0000256" key="8">
    <source>
        <dbReference type="PROSITE-ProRule" id="PRU10141"/>
    </source>
</evidence>
<evidence type="ECO:0008006" key="14">
    <source>
        <dbReference type="Google" id="ProtNLM"/>
    </source>
</evidence>
<keyword evidence="1" id="KW-0723">Serine/threonine-protein kinase</keyword>
<evidence type="ECO:0000256" key="7">
    <source>
        <dbReference type="ARBA" id="ARBA00022992"/>
    </source>
</evidence>
<name>A4S6U9_OSTLU</name>
<keyword evidence="5" id="KW-0418">Kinase</keyword>
<dbReference type="GO" id="GO:0004691">
    <property type="term" value="F:cAMP-dependent protein kinase activity"/>
    <property type="evidence" value="ECO:0007669"/>
    <property type="project" value="TreeGrafter"/>
</dbReference>
<dbReference type="PROSITE" id="PS50011">
    <property type="entry name" value="PROTEIN_KINASE_DOM"/>
    <property type="match status" value="1"/>
</dbReference>
<dbReference type="InterPro" id="IPR000719">
    <property type="entry name" value="Prot_kinase_dom"/>
</dbReference>
<evidence type="ECO:0000256" key="1">
    <source>
        <dbReference type="ARBA" id="ARBA00022527"/>
    </source>
</evidence>
<gene>
    <name evidence="11" type="ORF">OSTLU_27248</name>
    <name evidence="12" type="ORF">OSTLU_29662</name>
</gene>
<dbReference type="Gramene" id="ABO99299">
    <property type="protein sequence ID" value="ABO99299"/>
    <property type="gene ID" value="OSTLU_27248"/>
</dbReference>
<dbReference type="CDD" id="cd05572">
    <property type="entry name" value="STKc_cGK"/>
    <property type="match status" value="1"/>
</dbReference>
<evidence type="ECO:0000256" key="2">
    <source>
        <dbReference type="ARBA" id="ARBA00022535"/>
    </source>
</evidence>
<dbReference type="RefSeq" id="XP_001422889.1">
    <property type="nucleotide sequence ID" value="XM_001422852.1"/>
</dbReference>
<dbReference type="OrthoDB" id="417078at2759"/>
<dbReference type="GO" id="GO:0030553">
    <property type="term" value="F:cGMP binding"/>
    <property type="evidence" value="ECO:0007669"/>
    <property type="project" value="UniProtKB-KW"/>
</dbReference>
<keyword evidence="7" id="KW-0142">cGMP-binding</keyword>
<evidence type="ECO:0000259" key="10">
    <source>
        <dbReference type="PROSITE" id="PS50042"/>
    </source>
</evidence>
<keyword evidence="3" id="KW-0808">Transferase</keyword>
<organism evidence="11 13">
    <name type="scientific">Ostreococcus lucimarinus (strain CCE9901)</name>
    <dbReference type="NCBI Taxonomy" id="436017"/>
    <lineage>
        <taxon>Eukaryota</taxon>
        <taxon>Viridiplantae</taxon>
        <taxon>Chlorophyta</taxon>
        <taxon>Mamiellophyceae</taxon>
        <taxon>Mamiellales</taxon>
        <taxon>Bathycoccaceae</taxon>
        <taxon>Ostreococcus</taxon>
    </lineage>
</organism>
<dbReference type="Pfam" id="PF00069">
    <property type="entry name" value="Pkinase"/>
    <property type="match status" value="1"/>
</dbReference>
<evidence type="ECO:0000313" key="11">
    <source>
        <dbReference type="EMBL" id="ABO99299.1"/>
    </source>
</evidence>
<dbReference type="InterPro" id="IPR018490">
    <property type="entry name" value="cNMP-bd_dom_sf"/>
</dbReference>
<dbReference type="PANTHER" id="PTHR24353">
    <property type="entry name" value="CYCLIC NUCLEOTIDE-DEPENDENT PROTEIN KINASE"/>
    <property type="match status" value="1"/>
</dbReference>
<protein>
    <recommendedName>
        <fullName evidence="14">cGMP-dependent protein kinase</fullName>
    </recommendedName>
</protein>
<dbReference type="GO" id="GO:0004692">
    <property type="term" value="F:cGMP-dependent protein kinase activity"/>
    <property type="evidence" value="ECO:0007669"/>
    <property type="project" value="InterPro"/>
</dbReference>
<evidence type="ECO:0000256" key="5">
    <source>
        <dbReference type="ARBA" id="ARBA00022777"/>
    </source>
</evidence>
<evidence type="ECO:0000313" key="13">
    <source>
        <dbReference type="Proteomes" id="UP000001568"/>
    </source>
</evidence>
<dbReference type="Gene3D" id="1.10.510.10">
    <property type="entry name" value="Transferase(Phosphotransferase) domain 1"/>
    <property type="match status" value="1"/>
</dbReference>
<dbReference type="InterPro" id="IPR000595">
    <property type="entry name" value="cNMP-bd_dom"/>
</dbReference>
<keyword evidence="13" id="KW-1185">Reference proteome</keyword>
<dbReference type="CDD" id="cd00038">
    <property type="entry name" value="CAP_ED"/>
    <property type="match status" value="2"/>
</dbReference>
<dbReference type="Proteomes" id="UP000001568">
    <property type="component" value="Chromosome 21"/>
</dbReference>
<evidence type="ECO:0000256" key="6">
    <source>
        <dbReference type="ARBA" id="ARBA00022840"/>
    </source>
</evidence>
<dbReference type="SUPFAM" id="SSF51206">
    <property type="entry name" value="cAMP-binding domain-like"/>
    <property type="match status" value="2"/>
</dbReference>
<dbReference type="GO" id="GO:0005952">
    <property type="term" value="C:cAMP-dependent protein kinase complex"/>
    <property type="evidence" value="ECO:0007669"/>
    <property type="project" value="TreeGrafter"/>
</dbReference>
<dbReference type="InterPro" id="IPR008271">
    <property type="entry name" value="Ser/Thr_kinase_AS"/>
</dbReference>
<dbReference type="InterPro" id="IPR014710">
    <property type="entry name" value="RmlC-like_jellyroll"/>
</dbReference>
<dbReference type="RefSeq" id="XP_001421006.1">
    <property type="nucleotide sequence ID" value="XM_001420969.1"/>
</dbReference>
<dbReference type="SMART" id="SM00100">
    <property type="entry name" value="cNMP"/>
    <property type="match status" value="2"/>
</dbReference>
<feature type="binding site" evidence="8">
    <location>
        <position position="364"/>
    </location>
    <ligand>
        <name>ATP</name>
        <dbReference type="ChEBI" id="CHEBI:30616"/>
    </ligand>
</feature>
<evidence type="ECO:0000256" key="4">
    <source>
        <dbReference type="ARBA" id="ARBA00022741"/>
    </source>
</evidence>
<keyword evidence="2" id="KW-0140">cGMP</keyword>
<dbReference type="InterPro" id="IPR018488">
    <property type="entry name" value="cNMP-bd_CS"/>
</dbReference>
<accession>A4S6U9</accession>
<dbReference type="GO" id="GO:0005524">
    <property type="term" value="F:ATP binding"/>
    <property type="evidence" value="ECO:0007669"/>
    <property type="project" value="UniProtKB-UniRule"/>
</dbReference>
<dbReference type="EMBL" id="CP000601">
    <property type="protein sequence ID" value="ABP01248.1"/>
    <property type="molecule type" value="Genomic_DNA"/>
</dbReference>
<feature type="domain" description="Protein kinase" evidence="9">
    <location>
        <begin position="327"/>
        <end position="614"/>
    </location>
</feature>
<dbReference type="InterPro" id="IPR017441">
    <property type="entry name" value="Protein_kinase_ATP_BS"/>
</dbReference>
<evidence type="ECO:0000313" key="12">
    <source>
        <dbReference type="EMBL" id="ABP01248.1"/>
    </source>
</evidence>
<dbReference type="PROSITE" id="PS00889">
    <property type="entry name" value="CNMP_BINDING_2"/>
    <property type="match status" value="1"/>
</dbReference>
<dbReference type="eggNOG" id="KOG0614">
    <property type="taxonomic scope" value="Eukaryota"/>
</dbReference>
<dbReference type="Gene3D" id="3.30.200.20">
    <property type="entry name" value="Phosphorylase Kinase, domain 1"/>
    <property type="match status" value="1"/>
</dbReference>
<evidence type="ECO:0000259" key="9">
    <source>
        <dbReference type="PROSITE" id="PS50011"/>
    </source>
</evidence>
<keyword evidence="6 8" id="KW-0067">ATP-binding</keyword>
<dbReference type="GeneID" id="5006857"/>
<dbReference type="PROSITE" id="PS50042">
    <property type="entry name" value="CNMP_BINDING_3"/>
    <property type="match status" value="2"/>
</dbReference>
<evidence type="ECO:0000256" key="3">
    <source>
        <dbReference type="ARBA" id="ARBA00022679"/>
    </source>
</evidence>
<dbReference type="Gene3D" id="2.60.120.10">
    <property type="entry name" value="Jelly Rolls"/>
    <property type="match status" value="2"/>
</dbReference>
<dbReference type="Proteomes" id="UP000001568">
    <property type="component" value="Chromosome 13"/>
</dbReference>